<dbReference type="PANTHER" id="PTHR31918:SF1">
    <property type="entry name" value="TRANSMEMBRANE PROTEIN 181"/>
    <property type="match status" value="1"/>
</dbReference>
<reference evidence="3" key="1">
    <citation type="submission" date="2019-05" db="EMBL/GenBank/DDBJ databases">
        <title>Annotation for the trematode Fasciolopsis buski.</title>
        <authorList>
            <person name="Choi Y.-J."/>
        </authorList>
    </citation>
    <scope>NUCLEOTIDE SEQUENCE</scope>
    <source>
        <strain evidence="3">HT</strain>
        <tissue evidence="3">Whole worm</tissue>
    </source>
</reference>
<dbReference type="PANTHER" id="PTHR31918">
    <property type="entry name" value="TRANSMEMBRANE PROTEIN 181"/>
    <property type="match status" value="1"/>
</dbReference>
<dbReference type="GO" id="GO:0015643">
    <property type="term" value="F:toxic substance binding"/>
    <property type="evidence" value="ECO:0007669"/>
    <property type="project" value="InterPro"/>
</dbReference>
<organism evidence="3 4">
    <name type="scientific">Fasciolopsis buskii</name>
    <dbReference type="NCBI Taxonomy" id="27845"/>
    <lineage>
        <taxon>Eukaryota</taxon>
        <taxon>Metazoa</taxon>
        <taxon>Spiralia</taxon>
        <taxon>Lophotrochozoa</taxon>
        <taxon>Platyhelminthes</taxon>
        <taxon>Trematoda</taxon>
        <taxon>Digenea</taxon>
        <taxon>Plagiorchiida</taxon>
        <taxon>Echinostomata</taxon>
        <taxon>Echinostomatoidea</taxon>
        <taxon>Fasciolidae</taxon>
        <taxon>Fasciolopsis</taxon>
    </lineage>
</organism>
<name>A0A8E0RSS9_9TREM</name>
<evidence type="ECO:0000259" key="2">
    <source>
        <dbReference type="Pfam" id="PF21885"/>
    </source>
</evidence>
<accession>A0A8E0RSS9</accession>
<protein>
    <recommendedName>
        <fullName evidence="2">TMEM181 GOLD domain-containing protein</fullName>
    </recommendedName>
</protein>
<gene>
    <name evidence="3" type="ORF">FBUS_02508</name>
</gene>
<dbReference type="Pfam" id="PF21885">
    <property type="entry name" value="TMEM181_GOLD"/>
    <property type="match status" value="1"/>
</dbReference>
<evidence type="ECO:0000313" key="4">
    <source>
        <dbReference type="Proteomes" id="UP000728185"/>
    </source>
</evidence>
<evidence type="ECO:0000256" key="1">
    <source>
        <dbReference type="SAM" id="SignalP"/>
    </source>
</evidence>
<dbReference type="InterPro" id="IPR040416">
    <property type="entry name" value="TMEM181"/>
</dbReference>
<dbReference type="EMBL" id="LUCM01009391">
    <property type="protein sequence ID" value="KAA0187054.1"/>
    <property type="molecule type" value="Genomic_DNA"/>
</dbReference>
<evidence type="ECO:0000313" key="3">
    <source>
        <dbReference type="EMBL" id="KAA0187054.1"/>
    </source>
</evidence>
<feature type="domain" description="TMEM181 GOLD" evidence="2">
    <location>
        <begin position="37"/>
        <end position="176"/>
    </location>
</feature>
<proteinExistence type="predicted"/>
<dbReference type="Proteomes" id="UP000728185">
    <property type="component" value="Unassembled WGS sequence"/>
</dbReference>
<keyword evidence="4" id="KW-1185">Reference proteome</keyword>
<feature type="signal peptide" evidence="1">
    <location>
        <begin position="1"/>
        <end position="18"/>
    </location>
</feature>
<dbReference type="AlphaFoldDB" id="A0A8E0RSS9"/>
<sequence length="335" mass="37627">MVFIISLALGLHGPSVLQQYSIMASRLTKVPSDFRTGPFHVTAPPLSVFHQEIWLSAFVKRAQLSENTGLFLTFNVSADVLVPNGMSTDNSQLADDDAHNFIRLRPTTVQSVTLRCLRAVCDELFLAHIIPVDFSKYHFTVRFSGLSPKPRSSDEKNEEEAPIVRIDDVAFVFRYYNPQFTYMELTSRFVFFILTEFVTYSSVMSSTLSPVSSLHLFMKDLVLGKLATFRSTGLDDRTAMGCITPSCTIILQQSVLSCSIFHKQLDSTVSGLLVSNYIFMLCAPVLACNLPRFAIDQADYLCLLCTEICSGPYPVASVRRSVFVENMSRVQRYHF</sequence>
<dbReference type="OrthoDB" id="28186at2759"/>
<keyword evidence="1" id="KW-0732">Signal</keyword>
<comment type="caution">
    <text evidence="3">The sequence shown here is derived from an EMBL/GenBank/DDBJ whole genome shotgun (WGS) entry which is preliminary data.</text>
</comment>
<dbReference type="InterPro" id="IPR054077">
    <property type="entry name" value="TMEM181_GOLD"/>
</dbReference>
<feature type="chain" id="PRO_5034625671" description="TMEM181 GOLD domain-containing protein" evidence="1">
    <location>
        <begin position="19"/>
        <end position="335"/>
    </location>
</feature>